<dbReference type="GO" id="GO:0006078">
    <property type="term" value="P:(1-&gt;6)-beta-D-glucan biosynthetic process"/>
    <property type="evidence" value="ECO:0007669"/>
    <property type="project" value="TreeGrafter"/>
</dbReference>
<accession>A0A225X0R0</accession>
<name>A0A225X0R0_9STRA</name>
<dbReference type="GO" id="GO:0071555">
    <property type="term" value="P:cell wall organization"/>
    <property type="evidence" value="ECO:0007669"/>
    <property type="project" value="UniProtKB-KW"/>
</dbReference>
<protein>
    <submittedName>
        <fullName evidence="5">Beta-glucan synthesis-associated protein</fullName>
    </submittedName>
</protein>
<evidence type="ECO:0000313" key="6">
    <source>
        <dbReference type="Proteomes" id="UP000198211"/>
    </source>
</evidence>
<evidence type="ECO:0000313" key="5">
    <source>
        <dbReference type="EMBL" id="OWZ23272.1"/>
    </source>
</evidence>
<dbReference type="STRING" id="4795.A0A225X0R0"/>
<dbReference type="PANTHER" id="PTHR31361:SF1">
    <property type="entry name" value="BETA-GLUCAN SYNTHESIS-ASSOCIATED PROTEIN KRE6-RELATED"/>
    <property type="match status" value="1"/>
</dbReference>
<evidence type="ECO:0000256" key="2">
    <source>
        <dbReference type="ARBA" id="ARBA00023136"/>
    </source>
</evidence>
<evidence type="ECO:0000256" key="1">
    <source>
        <dbReference type="ARBA" id="ARBA00004370"/>
    </source>
</evidence>
<sequence length="180" mass="20652">MWTALEMPDGVNAALEYYSVNMTSTGKESDGRGVFQIKTMEEENITYTVWNNYAKPAGFETHYMYYRAGMVQSWNKFCFQGGRMEVEAMLPGTTSSSNPDMGNVNGRVQTTGFYPTIIFSIDQLNVSVKLQRMQLQVTIESKDQCVMAILAMDLILIKEEEHRKLIYCNFRQYPSCTWHA</sequence>
<comment type="caution">
    <text evidence="5">The sequence shown here is derived from an EMBL/GenBank/DDBJ whole genome shotgun (WGS) entry which is preliminary data.</text>
</comment>
<dbReference type="PANTHER" id="PTHR31361">
    <property type="entry name" value="BETA-GLUCAN SYNTHESIS-ASSOCIATED PROTEIN KRE6-RELATED"/>
    <property type="match status" value="1"/>
</dbReference>
<organism evidence="5 6">
    <name type="scientific">Phytophthora megakarya</name>
    <dbReference type="NCBI Taxonomy" id="4795"/>
    <lineage>
        <taxon>Eukaryota</taxon>
        <taxon>Sar</taxon>
        <taxon>Stramenopiles</taxon>
        <taxon>Oomycota</taxon>
        <taxon>Peronosporomycetes</taxon>
        <taxon>Peronosporales</taxon>
        <taxon>Peronosporaceae</taxon>
        <taxon>Phytophthora</taxon>
    </lineage>
</organism>
<comment type="subcellular location">
    <subcellularLocation>
        <location evidence="1">Membrane</location>
    </subcellularLocation>
</comment>
<reference evidence="6" key="1">
    <citation type="submission" date="2017-03" db="EMBL/GenBank/DDBJ databases">
        <title>Phytopthora megakarya and P. palmivora, two closely related causual agents of cacao black pod achieved similar genome size and gene model numbers by different mechanisms.</title>
        <authorList>
            <person name="Ali S."/>
            <person name="Shao J."/>
            <person name="Larry D.J."/>
            <person name="Kronmiller B."/>
            <person name="Shen D."/>
            <person name="Strem M.D."/>
            <person name="Melnick R.L."/>
            <person name="Guiltinan M.J."/>
            <person name="Tyler B.M."/>
            <person name="Meinhardt L.W."/>
            <person name="Bailey B.A."/>
        </authorList>
    </citation>
    <scope>NUCLEOTIDE SEQUENCE [LARGE SCALE GENOMIC DNA]</scope>
    <source>
        <strain evidence="6">zdho120</strain>
    </source>
</reference>
<evidence type="ECO:0000256" key="3">
    <source>
        <dbReference type="ARBA" id="ARBA00023180"/>
    </source>
</evidence>
<keyword evidence="4" id="KW-0961">Cell wall biogenesis/degradation</keyword>
<dbReference type="GO" id="GO:0005789">
    <property type="term" value="C:endoplasmic reticulum membrane"/>
    <property type="evidence" value="ECO:0007669"/>
    <property type="project" value="TreeGrafter"/>
</dbReference>
<dbReference type="InterPro" id="IPR005629">
    <property type="entry name" value="Skn1/Kre6/Sbg1"/>
</dbReference>
<dbReference type="GO" id="GO:0015926">
    <property type="term" value="F:glucosidase activity"/>
    <property type="evidence" value="ECO:0007669"/>
    <property type="project" value="TreeGrafter"/>
</dbReference>
<keyword evidence="2" id="KW-0472">Membrane</keyword>
<dbReference type="Gene3D" id="2.60.120.200">
    <property type="match status" value="1"/>
</dbReference>
<dbReference type="OrthoDB" id="412647at2759"/>
<evidence type="ECO:0000256" key="4">
    <source>
        <dbReference type="ARBA" id="ARBA00023316"/>
    </source>
</evidence>
<dbReference type="Proteomes" id="UP000198211">
    <property type="component" value="Unassembled WGS sequence"/>
</dbReference>
<keyword evidence="3" id="KW-0325">Glycoprotein</keyword>
<dbReference type="Pfam" id="PF03935">
    <property type="entry name" value="SKN1_KRE6_Sbg1"/>
    <property type="match status" value="1"/>
</dbReference>
<gene>
    <name evidence="5" type="ORF">PHMEG_0001858</name>
</gene>
<dbReference type="AlphaFoldDB" id="A0A225X0R0"/>
<dbReference type="EMBL" id="NBNE01000074">
    <property type="protein sequence ID" value="OWZ23272.1"/>
    <property type="molecule type" value="Genomic_DNA"/>
</dbReference>
<proteinExistence type="predicted"/>
<keyword evidence="6" id="KW-1185">Reference proteome</keyword>
<dbReference type="GO" id="GO:0005886">
    <property type="term" value="C:plasma membrane"/>
    <property type="evidence" value="ECO:0007669"/>
    <property type="project" value="TreeGrafter"/>
</dbReference>